<protein>
    <submittedName>
        <fullName evidence="1">Uncharacterized protein</fullName>
    </submittedName>
</protein>
<organism evidence="1">
    <name type="scientific">Lepeophtheirus salmonis</name>
    <name type="common">Salmon louse</name>
    <name type="synonym">Caligus salmonis</name>
    <dbReference type="NCBI Taxonomy" id="72036"/>
    <lineage>
        <taxon>Eukaryota</taxon>
        <taxon>Metazoa</taxon>
        <taxon>Ecdysozoa</taxon>
        <taxon>Arthropoda</taxon>
        <taxon>Crustacea</taxon>
        <taxon>Multicrustacea</taxon>
        <taxon>Hexanauplia</taxon>
        <taxon>Copepoda</taxon>
        <taxon>Siphonostomatoida</taxon>
        <taxon>Caligidae</taxon>
        <taxon>Lepeophtheirus</taxon>
    </lineage>
</organism>
<accession>A0A0K2TCX7</accession>
<proteinExistence type="predicted"/>
<sequence length="16" mass="1910">MRLTLSFPVTTKMRND</sequence>
<dbReference type="AlphaFoldDB" id="A0A0K2TCX7"/>
<dbReference type="EMBL" id="HACA01006482">
    <property type="protein sequence ID" value="CDW23843.1"/>
    <property type="molecule type" value="Transcribed_RNA"/>
</dbReference>
<evidence type="ECO:0000313" key="1">
    <source>
        <dbReference type="EMBL" id="CDW23843.1"/>
    </source>
</evidence>
<reference evidence="1" key="1">
    <citation type="submission" date="2014-05" db="EMBL/GenBank/DDBJ databases">
        <authorList>
            <person name="Chronopoulou M."/>
        </authorList>
    </citation>
    <scope>NUCLEOTIDE SEQUENCE</scope>
    <source>
        <tissue evidence="1">Whole organism</tissue>
    </source>
</reference>
<name>A0A0K2TCX7_LEPSM</name>